<dbReference type="NCBIfam" id="TIGR03640">
    <property type="entry name" value="cas1_DVULG"/>
    <property type="match status" value="1"/>
</dbReference>
<evidence type="ECO:0000256" key="8">
    <source>
        <dbReference type="ARBA" id="ARBA00023211"/>
    </source>
</evidence>
<keyword evidence="7 10" id="KW-0238">DNA-binding</keyword>
<dbReference type="InterPro" id="IPR042211">
    <property type="entry name" value="CRISPR-assoc_Cas1_N"/>
</dbReference>
<keyword evidence="2 10" id="KW-0479">Metal-binding</keyword>
<evidence type="ECO:0000256" key="9">
    <source>
        <dbReference type="ARBA" id="ARBA00038592"/>
    </source>
</evidence>
<dbReference type="Pfam" id="PF01867">
    <property type="entry name" value="Cas_Cas1"/>
    <property type="match status" value="1"/>
</dbReference>
<comment type="subunit">
    <text evidence="9 10">Homodimer, forms a heterotetramer with a Cas2 homodimer.</text>
</comment>
<evidence type="ECO:0000313" key="11">
    <source>
        <dbReference type="EMBL" id="MFD1671217.1"/>
    </source>
</evidence>
<evidence type="ECO:0000256" key="6">
    <source>
        <dbReference type="ARBA" id="ARBA00023118"/>
    </source>
</evidence>
<keyword evidence="3 10" id="KW-0255">Endonuclease</keyword>
<keyword evidence="4 10" id="KW-0378">Hydrolase</keyword>
<dbReference type="InterPro" id="IPR050646">
    <property type="entry name" value="Cas1"/>
</dbReference>
<sequence length="343" mass="39086">MKKLLNTLYITKPDTYLFLDGGNIGVSVEREVVGKVPLLNFESIVIFARSGASPALIQSCLEHNISMTFLTPNGRFCGRVTGMTNGNVILRKQQYRISDDSVQSTLIARNFIFGKIANQRSVLQRILRDHKLAIDIEEFQNVIGTLQETLTQLSSMTDLERLRGVEGNAAQLYFSLFDQMILQQKKAFIFEGRNRRPPLDNTNALLSFAYSMLAHECAAALESVGLDAYVGFMHQDRPGRLSLSLDLMEELRSVYADRFVLKLINKQLISDKDFNHSESGAVQLTEDGRKTFITQWQKRKEEKLEHPFLKEKIIWGLVPHVQALLLARYLRGDLDAYPPFLWK</sequence>
<dbReference type="Proteomes" id="UP001597267">
    <property type="component" value="Unassembled WGS sequence"/>
</dbReference>
<evidence type="ECO:0000313" key="12">
    <source>
        <dbReference type="Proteomes" id="UP001597267"/>
    </source>
</evidence>
<keyword evidence="1 10" id="KW-0540">Nuclease</keyword>
<evidence type="ECO:0000256" key="4">
    <source>
        <dbReference type="ARBA" id="ARBA00022801"/>
    </source>
</evidence>
<keyword evidence="5 10" id="KW-0460">Magnesium</keyword>
<accession>A0ABW4J4B2</accession>
<comment type="similarity">
    <text evidence="10">Belongs to the CRISPR-associated endonuclease Cas1 family.</text>
</comment>
<dbReference type="Gene3D" id="3.100.10.20">
    <property type="entry name" value="CRISPR-associated endonuclease Cas1, N-terminal domain"/>
    <property type="match status" value="1"/>
</dbReference>
<feature type="binding site" evidence="10">
    <location>
        <position position="249"/>
    </location>
    <ligand>
        <name>Mn(2+)</name>
        <dbReference type="ChEBI" id="CHEBI:29035"/>
    </ligand>
</feature>
<dbReference type="PANTHER" id="PTHR34353">
    <property type="entry name" value="CRISPR-ASSOCIATED ENDONUCLEASE CAS1 1"/>
    <property type="match status" value="1"/>
</dbReference>
<dbReference type="NCBIfam" id="TIGR00287">
    <property type="entry name" value="cas1"/>
    <property type="match status" value="1"/>
</dbReference>
<evidence type="ECO:0000256" key="7">
    <source>
        <dbReference type="ARBA" id="ARBA00023125"/>
    </source>
</evidence>
<dbReference type="EMBL" id="JBHTOP010000006">
    <property type="protein sequence ID" value="MFD1671217.1"/>
    <property type="molecule type" value="Genomic_DNA"/>
</dbReference>
<proteinExistence type="inferred from homology"/>
<feature type="binding site" evidence="10">
    <location>
        <position position="234"/>
    </location>
    <ligand>
        <name>Mn(2+)</name>
        <dbReference type="ChEBI" id="CHEBI:29035"/>
    </ligand>
</feature>
<keyword evidence="12" id="KW-1185">Reference proteome</keyword>
<comment type="cofactor">
    <cofactor evidence="10">
        <name>Mg(2+)</name>
        <dbReference type="ChEBI" id="CHEBI:18420"/>
    </cofactor>
    <cofactor evidence="10">
        <name>Mn(2+)</name>
        <dbReference type="ChEBI" id="CHEBI:29035"/>
    </cofactor>
</comment>
<dbReference type="Gene3D" id="1.20.120.920">
    <property type="entry name" value="CRISPR-associated endonuclease Cas1, C-terminal domain"/>
    <property type="match status" value="1"/>
</dbReference>
<comment type="function">
    <text evidence="10">CRISPR (clustered regularly interspaced short palindromic repeat), is an adaptive immune system that provides protection against mobile genetic elements (viruses, transposable elements and conjugative plasmids). CRISPR clusters contain spacers, sequences complementary to antecedent mobile elements, and target invading nucleic acids. CRISPR clusters are transcribed and processed into CRISPR RNA (crRNA). Acts as a dsDNA endonuclease. Involved in the integration of spacer DNA into the CRISPR cassette.</text>
</comment>
<evidence type="ECO:0000256" key="5">
    <source>
        <dbReference type="ARBA" id="ARBA00022842"/>
    </source>
</evidence>
<organism evidence="11 12">
    <name type="scientific">Agrilactobacillus yilanensis</name>
    <dbReference type="NCBI Taxonomy" id="2485997"/>
    <lineage>
        <taxon>Bacteria</taxon>
        <taxon>Bacillati</taxon>
        <taxon>Bacillota</taxon>
        <taxon>Bacilli</taxon>
        <taxon>Lactobacillales</taxon>
        <taxon>Lactobacillaceae</taxon>
        <taxon>Agrilactobacillus</taxon>
    </lineage>
</organism>
<dbReference type="EC" id="3.1.-.-" evidence="10"/>
<dbReference type="InterPro" id="IPR019856">
    <property type="entry name" value="CRISPR-assoc_Cas1_DVULG"/>
</dbReference>
<gene>
    <name evidence="11" type="primary">cas1c</name>
    <name evidence="10" type="synonym">cas1</name>
    <name evidence="11" type="ORF">ACFQ5M_03825</name>
</gene>
<dbReference type="GO" id="GO:0004519">
    <property type="term" value="F:endonuclease activity"/>
    <property type="evidence" value="ECO:0007669"/>
    <property type="project" value="UniProtKB-KW"/>
</dbReference>
<evidence type="ECO:0000256" key="3">
    <source>
        <dbReference type="ARBA" id="ARBA00022759"/>
    </source>
</evidence>
<dbReference type="InterPro" id="IPR042206">
    <property type="entry name" value="CRISPR-assoc_Cas1_C"/>
</dbReference>
<evidence type="ECO:0000256" key="2">
    <source>
        <dbReference type="ARBA" id="ARBA00022723"/>
    </source>
</evidence>
<keyword evidence="8 10" id="KW-0464">Manganese</keyword>
<dbReference type="InterPro" id="IPR002729">
    <property type="entry name" value="CRISPR-assoc_Cas1"/>
</dbReference>
<protein>
    <recommendedName>
        <fullName evidence="10">CRISPR-associated endonuclease Cas1</fullName>
        <ecNumber evidence="10">3.1.-.-</ecNumber>
    </recommendedName>
</protein>
<evidence type="ECO:0000256" key="1">
    <source>
        <dbReference type="ARBA" id="ARBA00022722"/>
    </source>
</evidence>
<dbReference type="RefSeq" id="WP_125713630.1">
    <property type="nucleotide sequence ID" value="NZ_JBHTOP010000006.1"/>
</dbReference>
<dbReference type="HAMAP" id="MF_01470">
    <property type="entry name" value="Cas1"/>
    <property type="match status" value="1"/>
</dbReference>
<keyword evidence="6 10" id="KW-0051">Antiviral defense</keyword>
<comment type="caution">
    <text evidence="11">The sequence shown here is derived from an EMBL/GenBank/DDBJ whole genome shotgun (WGS) entry which is preliminary data.</text>
</comment>
<evidence type="ECO:0000256" key="10">
    <source>
        <dbReference type="HAMAP-Rule" id="MF_01470"/>
    </source>
</evidence>
<dbReference type="CDD" id="cd09721">
    <property type="entry name" value="Cas1_I-C"/>
    <property type="match status" value="1"/>
</dbReference>
<dbReference type="PANTHER" id="PTHR34353:SF2">
    <property type="entry name" value="CRISPR-ASSOCIATED ENDONUCLEASE CAS1 1"/>
    <property type="match status" value="1"/>
</dbReference>
<name>A0ABW4J4B2_9LACO</name>
<reference evidence="12" key="1">
    <citation type="journal article" date="2019" name="Int. J. Syst. Evol. Microbiol.">
        <title>The Global Catalogue of Microorganisms (GCM) 10K type strain sequencing project: providing services to taxonomists for standard genome sequencing and annotation.</title>
        <authorList>
            <consortium name="The Broad Institute Genomics Platform"/>
            <consortium name="The Broad Institute Genome Sequencing Center for Infectious Disease"/>
            <person name="Wu L."/>
            <person name="Ma J."/>
        </authorList>
    </citation>
    <scope>NUCLEOTIDE SEQUENCE [LARGE SCALE GENOMIC DNA]</scope>
    <source>
        <strain evidence="12">CCM 8896</strain>
    </source>
</reference>
<feature type="binding site" evidence="10">
    <location>
        <position position="166"/>
    </location>
    <ligand>
        <name>Mn(2+)</name>
        <dbReference type="ChEBI" id="CHEBI:29035"/>
    </ligand>
</feature>